<dbReference type="Proteomes" id="UP000255264">
    <property type="component" value="Unassembled WGS sequence"/>
</dbReference>
<evidence type="ECO:0000256" key="4">
    <source>
        <dbReference type="RuleBase" id="RU003744"/>
    </source>
</evidence>
<evidence type="ECO:0000259" key="6">
    <source>
        <dbReference type="SMART" id="SM00062"/>
    </source>
</evidence>
<dbReference type="GO" id="GO:0030313">
    <property type="term" value="C:cell envelope"/>
    <property type="evidence" value="ECO:0007669"/>
    <property type="project" value="UniProtKB-SubCell"/>
</dbReference>
<proteinExistence type="inferred from homology"/>
<reference evidence="7 8" key="1">
    <citation type="submission" date="2018-06" db="EMBL/GenBank/DDBJ databases">
        <authorList>
            <consortium name="Pathogen Informatics"/>
            <person name="Doyle S."/>
        </authorList>
    </citation>
    <scope>NUCLEOTIDE SEQUENCE [LARGE SCALE GENOMIC DNA]</scope>
    <source>
        <strain evidence="7 8">NCTC13335</strain>
    </source>
</reference>
<evidence type="ECO:0000256" key="2">
    <source>
        <dbReference type="ARBA" id="ARBA00010333"/>
    </source>
</evidence>
<dbReference type="PROSITE" id="PS01039">
    <property type="entry name" value="SBP_BACTERIAL_3"/>
    <property type="match status" value="1"/>
</dbReference>
<protein>
    <submittedName>
        <fullName evidence="7">Cystine transporter subunit</fullName>
    </submittedName>
</protein>
<comment type="similarity">
    <text evidence="2 4">Belongs to the bacterial solute-binding protein 3 family.</text>
</comment>
<feature type="chain" id="PRO_5016764491" evidence="5">
    <location>
        <begin position="24"/>
        <end position="257"/>
    </location>
</feature>
<organism evidence="7 8">
    <name type="scientific">Haemophilus pittmaniae</name>
    <dbReference type="NCBI Taxonomy" id="249188"/>
    <lineage>
        <taxon>Bacteria</taxon>
        <taxon>Pseudomonadati</taxon>
        <taxon>Pseudomonadota</taxon>
        <taxon>Gammaproteobacteria</taxon>
        <taxon>Pasteurellales</taxon>
        <taxon>Pasteurellaceae</taxon>
        <taxon>Haemophilus</taxon>
    </lineage>
</organism>
<dbReference type="Gene3D" id="3.40.190.10">
    <property type="entry name" value="Periplasmic binding protein-like II"/>
    <property type="match status" value="2"/>
</dbReference>
<evidence type="ECO:0000256" key="3">
    <source>
        <dbReference type="ARBA" id="ARBA00022729"/>
    </source>
</evidence>
<dbReference type="SUPFAM" id="SSF53850">
    <property type="entry name" value="Periplasmic binding protein-like II"/>
    <property type="match status" value="1"/>
</dbReference>
<dbReference type="PANTHER" id="PTHR35936">
    <property type="entry name" value="MEMBRANE-BOUND LYTIC MUREIN TRANSGLYCOSYLASE F"/>
    <property type="match status" value="1"/>
</dbReference>
<dbReference type="SMART" id="SM00062">
    <property type="entry name" value="PBPb"/>
    <property type="match status" value="1"/>
</dbReference>
<dbReference type="OrthoDB" id="368476at2"/>
<sequence length="257" mass="28309">MKKSILSSLLIAAGLIFSSVANAGEISDRVNQSKTILVGTEGTYAPFTFHDKTGKLTGFDIEVLRKVAERLKLQPEFKETAWDAMYAGLNAKRFDVIANQTNPSPERLKKYIYSAPYNYSAGVVVTRADNDSIKSFADLKGKKSAQSATSNWSKDARDNGAIIVTVDSLAQNLELVKQGRVDATVNDKIAVLDYFKQHPEAGLKIAVESPNKIPTGFAFLKGEEPLVEQFNQALDELRKDGTLKQLSIEWFGDDITQ</sequence>
<dbReference type="Pfam" id="PF00497">
    <property type="entry name" value="SBP_bac_3"/>
    <property type="match status" value="1"/>
</dbReference>
<dbReference type="EMBL" id="UGHS01000001">
    <property type="protein sequence ID" value="STO92579.1"/>
    <property type="molecule type" value="Genomic_DNA"/>
</dbReference>
<dbReference type="RefSeq" id="WP_095176660.1">
    <property type="nucleotide sequence ID" value="NZ_CAUUFB010000037.1"/>
</dbReference>
<accession>A0A377IWU5</accession>
<dbReference type="CDD" id="cd13711">
    <property type="entry name" value="PBP2_Ngo0372_TcyA"/>
    <property type="match status" value="1"/>
</dbReference>
<dbReference type="InterPro" id="IPR001638">
    <property type="entry name" value="Solute-binding_3/MltF_N"/>
</dbReference>
<name>A0A377IWU5_9PAST</name>
<evidence type="ECO:0000256" key="1">
    <source>
        <dbReference type="ARBA" id="ARBA00004196"/>
    </source>
</evidence>
<dbReference type="PANTHER" id="PTHR35936:SF35">
    <property type="entry name" value="L-CYSTINE-BINDING PROTEIN TCYJ"/>
    <property type="match status" value="1"/>
</dbReference>
<keyword evidence="8" id="KW-1185">Reference proteome</keyword>
<evidence type="ECO:0000256" key="5">
    <source>
        <dbReference type="SAM" id="SignalP"/>
    </source>
</evidence>
<dbReference type="AlphaFoldDB" id="A0A377IWU5"/>
<feature type="domain" description="Solute-binding protein family 3/N-terminal" evidence="6">
    <location>
        <begin position="35"/>
        <end position="254"/>
    </location>
</feature>
<dbReference type="InterPro" id="IPR018313">
    <property type="entry name" value="SBP_3_CS"/>
</dbReference>
<comment type="subcellular location">
    <subcellularLocation>
        <location evidence="1">Cell envelope</location>
    </subcellularLocation>
</comment>
<feature type="signal peptide" evidence="5">
    <location>
        <begin position="1"/>
        <end position="23"/>
    </location>
</feature>
<evidence type="ECO:0000313" key="8">
    <source>
        <dbReference type="Proteomes" id="UP000255264"/>
    </source>
</evidence>
<evidence type="ECO:0000313" key="7">
    <source>
        <dbReference type="EMBL" id="STO92579.1"/>
    </source>
</evidence>
<gene>
    <name evidence="7" type="ORF">NCTC13335_00418</name>
</gene>
<keyword evidence="3 5" id="KW-0732">Signal</keyword>